<feature type="domain" description="Response regulatory" evidence="1">
    <location>
        <begin position="7"/>
        <end position="130"/>
    </location>
</feature>
<dbReference type="CDD" id="cd01948">
    <property type="entry name" value="EAL"/>
    <property type="match status" value="1"/>
</dbReference>
<name>A0A1J5RRW7_9ZZZZ</name>
<dbReference type="GO" id="GO:0000160">
    <property type="term" value="P:phosphorelay signal transduction system"/>
    <property type="evidence" value="ECO:0007669"/>
    <property type="project" value="InterPro"/>
</dbReference>
<dbReference type="AlphaFoldDB" id="A0A1J5RRW7"/>
<dbReference type="InterPro" id="IPR001633">
    <property type="entry name" value="EAL_dom"/>
</dbReference>
<dbReference type="InterPro" id="IPR001789">
    <property type="entry name" value="Sig_transdc_resp-reg_receiver"/>
</dbReference>
<comment type="caution">
    <text evidence="3">The sequence shown here is derived from an EMBL/GenBank/DDBJ whole genome shotgun (WGS) entry which is preliminary data.</text>
</comment>
<dbReference type="Pfam" id="PF00563">
    <property type="entry name" value="EAL"/>
    <property type="match status" value="1"/>
</dbReference>
<reference evidence="3" key="1">
    <citation type="submission" date="2016-10" db="EMBL/GenBank/DDBJ databases">
        <title>Sequence of Gallionella enrichment culture.</title>
        <authorList>
            <person name="Poehlein A."/>
            <person name="Muehling M."/>
            <person name="Daniel R."/>
        </authorList>
    </citation>
    <scope>NUCLEOTIDE SEQUENCE</scope>
</reference>
<evidence type="ECO:0000313" key="3">
    <source>
        <dbReference type="EMBL" id="OIQ92227.1"/>
    </source>
</evidence>
<dbReference type="Pfam" id="PF00072">
    <property type="entry name" value="Response_reg"/>
    <property type="match status" value="2"/>
</dbReference>
<dbReference type="Gene3D" id="3.20.20.450">
    <property type="entry name" value="EAL domain"/>
    <property type="match status" value="1"/>
</dbReference>
<dbReference type="PROSITE" id="PS50110">
    <property type="entry name" value="RESPONSE_REGULATORY"/>
    <property type="match status" value="2"/>
</dbReference>
<evidence type="ECO:0000259" key="2">
    <source>
        <dbReference type="PROSITE" id="PS50883"/>
    </source>
</evidence>
<dbReference type="EMBL" id="MLJW01000237">
    <property type="protein sequence ID" value="OIQ92227.1"/>
    <property type="molecule type" value="Genomic_DNA"/>
</dbReference>
<dbReference type="InterPro" id="IPR011006">
    <property type="entry name" value="CheY-like_superfamily"/>
</dbReference>
<protein>
    <submittedName>
        <fullName evidence="3">Phytochrome-like protein cph2</fullName>
    </submittedName>
</protein>
<dbReference type="SUPFAM" id="SSF52172">
    <property type="entry name" value="CheY-like"/>
    <property type="match status" value="2"/>
</dbReference>
<dbReference type="SMART" id="SM00448">
    <property type="entry name" value="REC"/>
    <property type="match status" value="2"/>
</dbReference>
<accession>A0A1J5RRW7</accession>
<dbReference type="InterPro" id="IPR050706">
    <property type="entry name" value="Cyclic-di-GMP_PDE-like"/>
</dbReference>
<dbReference type="GO" id="GO:0071111">
    <property type="term" value="F:cyclic-guanylate-specific phosphodiesterase activity"/>
    <property type="evidence" value="ECO:0007669"/>
    <property type="project" value="InterPro"/>
</dbReference>
<dbReference type="PANTHER" id="PTHR33121">
    <property type="entry name" value="CYCLIC DI-GMP PHOSPHODIESTERASE PDEF"/>
    <property type="match status" value="1"/>
</dbReference>
<dbReference type="SUPFAM" id="SSF141868">
    <property type="entry name" value="EAL domain-like"/>
    <property type="match status" value="1"/>
</dbReference>
<evidence type="ECO:0000259" key="1">
    <source>
        <dbReference type="PROSITE" id="PS50110"/>
    </source>
</evidence>
<dbReference type="PROSITE" id="PS50883">
    <property type="entry name" value="EAL"/>
    <property type="match status" value="1"/>
</dbReference>
<dbReference type="InterPro" id="IPR035919">
    <property type="entry name" value="EAL_sf"/>
</dbReference>
<proteinExistence type="predicted"/>
<sequence length="644" mass="71181">MHISQLNILVIEDDAFQRKLITNMLRSLGAVNFSEAADGKQGLAVLNDLNAQPVDLVICDLNMPEMDGLEFLRHLSTHRQQPKAIIASALEGKLLSSAERMAKSYGIHMLGALPKPVTLDALKEMLARFGNVQTKWQVPESGRTFTLEEILQGMRDHQFEPYFQPKVDLRSGRLVGAEALARWVHPELGVITPYAFIPLLEKHGQIDALTFDMIKKSAAACRLFHENGYILTVAVNLSLTSLSDVALASKIIQLVRDARLDPHYIVLEITESAMMTDEGHALENLTRLCMHGFVLSIDDYGTGYSSMQQLTRIAFGELKIDQSFVTDCATNEPLRIVVESSIEMAHKLQVKSVAEGVETQQDWDLLKSMGCDTAQGYFIAKPLSQTDFREFIKSYKARAAPAKPQAKPHILVVDDDDFARRIIVRVLRDLGFDLVSDISSALTALKLLETQTFDLIVTDVDMPGMNGLEFAHLIRSGKTHAKANTRILLLTGHSNIDLLAVGMALDVNGFLVKPVIPAVLDEKITQALTEKMYLRPSLAYQSVMTKVHSLPSRDAPAEKVTHMGAAVVLGKTEAIPKSAANVTRIPLHRFRPGMIVQENIYAKDKTLLMRSGQVITEMSINRLNDLSGLINGNSFAVQEPNSVA</sequence>
<dbReference type="PANTHER" id="PTHR33121:SF70">
    <property type="entry name" value="SIGNALING PROTEIN YKOW"/>
    <property type="match status" value="1"/>
</dbReference>
<feature type="domain" description="EAL" evidence="2">
    <location>
        <begin position="143"/>
        <end position="396"/>
    </location>
</feature>
<organism evidence="3">
    <name type="scientific">mine drainage metagenome</name>
    <dbReference type="NCBI Taxonomy" id="410659"/>
    <lineage>
        <taxon>unclassified sequences</taxon>
        <taxon>metagenomes</taxon>
        <taxon>ecological metagenomes</taxon>
    </lineage>
</organism>
<dbReference type="SMART" id="SM00052">
    <property type="entry name" value="EAL"/>
    <property type="match status" value="1"/>
</dbReference>
<dbReference type="Gene3D" id="3.40.50.2300">
    <property type="match status" value="2"/>
</dbReference>
<gene>
    <name evidence="3" type="primary">cph2_44</name>
    <name evidence="3" type="ORF">GALL_258230</name>
</gene>
<feature type="domain" description="Response regulatory" evidence="1">
    <location>
        <begin position="409"/>
        <end position="528"/>
    </location>
</feature>